<evidence type="ECO:0000256" key="5">
    <source>
        <dbReference type="ARBA" id="ARBA00023136"/>
    </source>
</evidence>
<dbReference type="PANTHER" id="PTHR12385">
    <property type="entry name" value="CHOLINE TRANSPORTER-LIKE (SLC FAMILY 44)"/>
    <property type="match status" value="1"/>
</dbReference>
<evidence type="ECO:0000256" key="1">
    <source>
        <dbReference type="ARBA" id="ARBA00004141"/>
    </source>
</evidence>
<protein>
    <recommendedName>
        <fullName evidence="6">Choline transporter-like protein</fullName>
    </recommendedName>
</protein>
<feature type="transmembrane region" description="Helical" evidence="6">
    <location>
        <begin position="552"/>
        <end position="574"/>
    </location>
</feature>
<evidence type="ECO:0000256" key="4">
    <source>
        <dbReference type="ARBA" id="ARBA00022989"/>
    </source>
</evidence>
<dbReference type="OMA" id="GKSFCKA"/>
<dbReference type="GeneID" id="20230805"/>
<dbReference type="EMBL" id="KB200521">
    <property type="protein sequence ID" value="ESP01318.1"/>
    <property type="molecule type" value="Genomic_DNA"/>
</dbReference>
<keyword evidence="4 6" id="KW-1133">Transmembrane helix</keyword>
<dbReference type="AlphaFoldDB" id="V4AVE5"/>
<dbReference type="GO" id="GO:0022857">
    <property type="term" value="F:transmembrane transporter activity"/>
    <property type="evidence" value="ECO:0007669"/>
    <property type="project" value="UniProtKB-UniRule"/>
</dbReference>
<dbReference type="HOGENOM" id="CLU_017181_2_0_1"/>
<feature type="transmembrane region" description="Helical" evidence="6">
    <location>
        <begin position="327"/>
        <end position="347"/>
    </location>
</feature>
<name>V4AVE5_LOTGI</name>
<dbReference type="RefSeq" id="XP_009047952.1">
    <property type="nucleotide sequence ID" value="XM_009049704.1"/>
</dbReference>
<feature type="transmembrane region" description="Helical" evidence="6">
    <location>
        <begin position="225"/>
        <end position="247"/>
    </location>
</feature>
<organism evidence="7 8">
    <name type="scientific">Lottia gigantea</name>
    <name type="common">Giant owl limpet</name>
    <dbReference type="NCBI Taxonomy" id="225164"/>
    <lineage>
        <taxon>Eukaryota</taxon>
        <taxon>Metazoa</taxon>
        <taxon>Spiralia</taxon>
        <taxon>Lophotrochozoa</taxon>
        <taxon>Mollusca</taxon>
        <taxon>Gastropoda</taxon>
        <taxon>Patellogastropoda</taxon>
        <taxon>Lottioidea</taxon>
        <taxon>Lottiidae</taxon>
        <taxon>Lottia</taxon>
    </lineage>
</organism>
<keyword evidence="8" id="KW-1185">Reference proteome</keyword>
<proteinExistence type="inferred from homology"/>
<keyword evidence="3 6" id="KW-0812">Transmembrane</keyword>
<reference evidence="7 8" key="1">
    <citation type="journal article" date="2013" name="Nature">
        <title>Insights into bilaterian evolution from three spiralian genomes.</title>
        <authorList>
            <person name="Simakov O."/>
            <person name="Marletaz F."/>
            <person name="Cho S.J."/>
            <person name="Edsinger-Gonzales E."/>
            <person name="Havlak P."/>
            <person name="Hellsten U."/>
            <person name="Kuo D.H."/>
            <person name="Larsson T."/>
            <person name="Lv J."/>
            <person name="Arendt D."/>
            <person name="Savage R."/>
            <person name="Osoegawa K."/>
            <person name="de Jong P."/>
            <person name="Grimwood J."/>
            <person name="Chapman J.A."/>
            <person name="Shapiro H."/>
            <person name="Aerts A."/>
            <person name="Otillar R.P."/>
            <person name="Terry A.Y."/>
            <person name="Boore J.L."/>
            <person name="Grigoriev I.V."/>
            <person name="Lindberg D.R."/>
            <person name="Seaver E.C."/>
            <person name="Weisblat D.A."/>
            <person name="Putnam N.H."/>
            <person name="Rokhsar D.S."/>
        </authorList>
    </citation>
    <scope>NUCLEOTIDE SEQUENCE [LARGE SCALE GENOMIC DNA]</scope>
</reference>
<evidence type="ECO:0000256" key="2">
    <source>
        <dbReference type="ARBA" id="ARBA00007168"/>
    </source>
</evidence>
<evidence type="ECO:0000256" key="3">
    <source>
        <dbReference type="ARBA" id="ARBA00022692"/>
    </source>
</evidence>
<gene>
    <name evidence="7" type="ORF">LOTGIDRAFT_112007</name>
</gene>
<feature type="transmembrane region" description="Helical" evidence="6">
    <location>
        <begin position="20"/>
        <end position="40"/>
    </location>
</feature>
<dbReference type="CTD" id="20230805"/>
<dbReference type="Pfam" id="PF04515">
    <property type="entry name" value="Choline_transpo"/>
    <property type="match status" value="1"/>
</dbReference>
<feature type="transmembrane region" description="Helical" evidence="6">
    <location>
        <begin position="368"/>
        <end position="389"/>
    </location>
</feature>
<feature type="transmembrane region" description="Helical" evidence="6">
    <location>
        <begin position="275"/>
        <end position="298"/>
    </location>
</feature>
<dbReference type="GO" id="GO:0005886">
    <property type="term" value="C:plasma membrane"/>
    <property type="evidence" value="ECO:0007669"/>
    <property type="project" value="UniProtKB-SubCell"/>
</dbReference>
<comment type="function">
    <text evidence="6">Choline transporter.</text>
</comment>
<comment type="similarity">
    <text evidence="2 6">Belongs to the CTL (choline transporter-like) family.</text>
</comment>
<evidence type="ECO:0000313" key="7">
    <source>
        <dbReference type="EMBL" id="ESP01318.1"/>
    </source>
</evidence>
<dbReference type="Proteomes" id="UP000030746">
    <property type="component" value="Unassembled WGS sequence"/>
</dbReference>
<dbReference type="InterPro" id="IPR007603">
    <property type="entry name" value="Choline_transptr-like"/>
</dbReference>
<feature type="transmembrane region" description="Helical" evidence="6">
    <location>
        <begin position="525"/>
        <end position="546"/>
    </location>
</feature>
<feature type="transmembrane region" description="Helical" evidence="6">
    <location>
        <begin position="423"/>
        <end position="447"/>
    </location>
</feature>
<dbReference type="PANTHER" id="PTHR12385:SF12">
    <property type="entry name" value="CHOLINE TRANSPORTER-LIKE PROTEIN"/>
    <property type="match status" value="1"/>
</dbReference>
<dbReference type="KEGG" id="lgi:LOTGIDRAFT_112007"/>
<sequence>MDRKGLLSSPLKNRGCTDIVPLIIFVLYLGGMAIVAVFSVNYGDAFRLVYGYDSYGNTCDEDNTGKNINNISLSGLNQKGKPFLFFMDMNNPSESLAICVNTCPDRELQDIEEVYQFSVQTGSFLCRYDIDIERYTHTNRSQLGPCPITPVKTSVPLLNRCVPSELMRLPFEISSSIIKYLNDTDIFQNILTDLYKSWKEMFGLCFLSFALSLIMVLLIRYIASIIVWLILAISVIASTASSAFLWWTYAGFKEKLDHDQRVNLPLLSAEIDSEIIFLIFSIIATILTLLLLLVILIMRKRISLVVTLLQEASKCLAAMPCLLLQPVWTFLLLIVFFVFWVIILAYISTSDKVTINKHGFVQYKEHEIVVYFWWYHLIGLIWSSEFIIACQELTISGAVASWYFTRDKDGLSIPIGKSMCRTIAYHLGSVAFGSAIITIVKIPRLLLTFVKKRIKNADNCCATYCLKCCTCCLWCFEKCLKYLHSNAYTIIAISGKNFCISARKAFRLLTSNILQVSSINSIGDFVLFLSKIGVVGATCAVGIIWLKSHGDLHNFAIPVLLCCVFAYFVAHCFFSVFESIIDALLLCFCEDCDLNDGSVERPYFSSKSLMASFFLLLT</sequence>
<evidence type="ECO:0000313" key="8">
    <source>
        <dbReference type="Proteomes" id="UP000030746"/>
    </source>
</evidence>
<evidence type="ECO:0000256" key="6">
    <source>
        <dbReference type="RuleBase" id="RU368066"/>
    </source>
</evidence>
<keyword evidence="5 6" id="KW-0472">Membrane</keyword>
<accession>V4AVE5</accession>
<feature type="transmembrane region" description="Helical" evidence="6">
    <location>
        <begin position="201"/>
        <end position="219"/>
    </location>
</feature>
<dbReference type="OrthoDB" id="420519at2759"/>
<comment type="subcellular location">
    <subcellularLocation>
        <location evidence="6">Cell membrane</location>
        <topology evidence="6">Multi-pass membrane protein</topology>
    </subcellularLocation>
    <subcellularLocation>
        <location evidence="1">Membrane</location>
        <topology evidence="1">Multi-pass membrane protein</topology>
    </subcellularLocation>
</comment>